<name>A0ABQ4WST7_9ASTR</name>
<proteinExistence type="inferred from homology"/>
<evidence type="ECO:0000256" key="9">
    <source>
        <dbReference type="ARBA" id="ARBA00023125"/>
    </source>
</evidence>
<dbReference type="Pfam" id="PF00521">
    <property type="entry name" value="DNA_topoisoIV"/>
    <property type="match status" value="1"/>
</dbReference>
<dbReference type="InterPro" id="IPR013759">
    <property type="entry name" value="Topo_IIA_B_C"/>
</dbReference>
<dbReference type="PANTHER" id="PTHR10169">
    <property type="entry name" value="DNA TOPOISOMERASE/GYRASE"/>
    <property type="match status" value="1"/>
</dbReference>
<dbReference type="Proteomes" id="UP001151760">
    <property type="component" value="Unassembled WGS sequence"/>
</dbReference>
<feature type="domain" description="Toprim" evidence="14">
    <location>
        <begin position="397"/>
        <end position="511"/>
    </location>
</feature>
<evidence type="ECO:0000256" key="8">
    <source>
        <dbReference type="ARBA" id="ARBA00023029"/>
    </source>
</evidence>
<dbReference type="Pfam" id="PF06479">
    <property type="entry name" value="Ribonuc_2-5A"/>
    <property type="match status" value="1"/>
</dbReference>
<evidence type="ECO:0000313" key="18">
    <source>
        <dbReference type="Proteomes" id="UP001151760"/>
    </source>
</evidence>
<sequence length="1124" mass="129450">MKLAAIVDQNGEIFLMNEELHSYAWGHRLYRPSYSLYSCQRRGVIHSKGADIEKEWKDLESKLNLIYMGVKSLWNVADQSLQLIIRPVRKARIRRLNLWYKMFQYGSAYIQGKKATTMRWKLDFSVFEASIPASRLTVPCSPLTKFRTLTFAACGIIQFFGWKEVGNHYLLAYERFLWYLQSDGRKSDVPSLGKSLLSFSTPEYQFDNQLDLTPTELAKCKSLELRDLIETVSGSGGLTNVLDEGFVKERVAQRPTMPYDYTDGCDLVRIFRNGFSHHGEMDKKVREKVGKTKADMVLYLNSTFPKLVMSLHTAGLEIYRRDVLLLDLDKAPSNLGVFYEGRIRFVANADVMNRLLSYADLKENQQLKKNDGKGEWKLNIPKLEDAYYAATTSSEKCTLILTQGNSAKAFATCGLSVVGQDYYGIYSLKGKLLNVREASNEELQRNAEIQNIKKILGLEDNKIYENVKELRYGHLMIMADQDHNGSHFKGLLINFLHFFWPSLLKVPNFMLDFIPPIVKASTKETTMKNLAFYSMAEYEVWKKKLENKETEYEIKYRKGLASSETEEVEEYFADLNHYTKEFVWADDEDGDAIEIAFDKMKIGETKYWLQAHQAGHSKEKHIRYRDYINKELFVFSNQISIPSIVDGLNLGKRKILFCAFMKPIIEEIQVSKFSGYVSVHSAYHHDNASLVDTIIDMAQNYVGSNNINLLQPNGNFGTRLMGGKDHSSARDIFTQLSPITRYIFQKTDEHLLNYLNDNGQSIEPAWFIPIIPMVLVNGGEGIGTGWSSFIPKYNPRDIIANLIRLLNGEAMVPMIPWYKCFKGSIQKEKSGYTTRGIIEEIEGKNALKITELPVRMCTRKYEEILQAAREDGKDKTPFIKAYTACNDAENVHFEITMTEDQMNTAKKEGLWKKFKLTTTLSTANMYLFDEYGVIKKYDTPEQILEEFFDIRLRFYKKRRTAQLCKIEKALKLLKNKERYIELVVNRKRFDLFNELEKNGFEKETEVEEEVAAGEGNASKTVPGTGYHYLLSMDLGSFTREKIKELQEERNDKQKEFDALNIANPESLWLRELVALDEQLRIDGNYTSAKSYPEISEEAPKKKAPAKRTAASPLPQRANKKRLKR</sequence>
<dbReference type="Gene3D" id="3.30.1360.40">
    <property type="match status" value="1"/>
</dbReference>
<dbReference type="InterPro" id="IPR002205">
    <property type="entry name" value="Topo_IIA_dom_A"/>
</dbReference>
<keyword evidence="9 11" id="KW-0238">DNA-binding</keyword>
<dbReference type="Gene3D" id="1.10.268.10">
    <property type="entry name" value="Topoisomerase, domain 3"/>
    <property type="match status" value="1"/>
</dbReference>
<feature type="region of interest" description="Disordered" evidence="13">
    <location>
        <begin position="1086"/>
        <end position="1124"/>
    </location>
</feature>
<dbReference type="PROSITE" id="PS52040">
    <property type="entry name" value="TOPO_IIA"/>
    <property type="match status" value="1"/>
</dbReference>
<reference evidence="17" key="2">
    <citation type="submission" date="2022-01" db="EMBL/GenBank/DDBJ databases">
        <authorList>
            <person name="Yamashiro T."/>
            <person name="Shiraishi A."/>
            <person name="Satake H."/>
            <person name="Nakayama K."/>
        </authorList>
    </citation>
    <scope>NUCLEOTIDE SEQUENCE</scope>
</reference>
<dbReference type="EMBL" id="BQNB010008901">
    <property type="protein sequence ID" value="GJS55933.1"/>
    <property type="molecule type" value="Genomic_DNA"/>
</dbReference>
<dbReference type="Gene3D" id="3.40.50.670">
    <property type="match status" value="1"/>
</dbReference>
<evidence type="ECO:0000259" key="16">
    <source>
        <dbReference type="PROSITE" id="PS52040"/>
    </source>
</evidence>
<evidence type="ECO:0000256" key="11">
    <source>
        <dbReference type="PROSITE-ProRule" id="PRU01384"/>
    </source>
</evidence>
<feature type="domain" description="Topo IIA-type catalytic" evidence="16">
    <location>
        <begin position="641"/>
        <end position="1072"/>
    </location>
</feature>
<dbReference type="InterPro" id="IPR010513">
    <property type="entry name" value="KEN_dom"/>
</dbReference>
<keyword evidence="6" id="KW-0547">Nucleotide-binding</keyword>
<evidence type="ECO:0000256" key="13">
    <source>
        <dbReference type="SAM" id="MobiDB-lite"/>
    </source>
</evidence>
<dbReference type="PROSITE" id="PS51392">
    <property type="entry name" value="KEN"/>
    <property type="match status" value="1"/>
</dbReference>
<keyword evidence="5" id="KW-0479">Metal-binding</keyword>
<evidence type="ECO:0000256" key="4">
    <source>
        <dbReference type="ARBA" id="ARBA00012895"/>
    </source>
</evidence>
<keyword evidence="12" id="KW-0175">Coiled coil</keyword>
<keyword evidence="8" id="KW-0799">Topoisomerase</keyword>
<evidence type="ECO:0000256" key="2">
    <source>
        <dbReference type="ARBA" id="ARBA00001946"/>
    </source>
</evidence>
<dbReference type="InterPro" id="IPR001241">
    <property type="entry name" value="Topo_IIA"/>
</dbReference>
<evidence type="ECO:0000313" key="17">
    <source>
        <dbReference type="EMBL" id="GJS55933.1"/>
    </source>
</evidence>
<keyword evidence="18" id="KW-1185">Reference proteome</keyword>
<evidence type="ECO:0000259" key="14">
    <source>
        <dbReference type="PROSITE" id="PS50880"/>
    </source>
</evidence>
<dbReference type="Gene3D" id="3.90.199.10">
    <property type="entry name" value="Topoisomerase II, domain 5"/>
    <property type="match status" value="1"/>
</dbReference>
<evidence type="ECO:0000256" key="5">
    <source>
        <dbReference type="ARBA" id="ARBA00022723"/>
    </source>
</evidence>
<keyword evidence="10" id="KW-0413">Isomerase</keyword>
<dbReference type="PRINTS" id="PR01158">
    <property type="entry name" value="TOPISMRASEII"/>
</dbReference>
<comment type="caution">
    <text evidence="11">Lacks conserved residue(s) required for the propagation of feature annotation.</text>
</comment>
<dbReference type="EC" id="5.6.2.2" evidence="4"/>
<dbReference type="InterPro" id="IPR038357">
    <property type="entry name" value="KEN_sf"/>
</dbReference>
<keyword evidence="7" id="KW-0067">ATP-binding</keyword>
<dbReference type="SUPFAM" id="SSF56719">
    <property type="entry name" value="Type II DNA topoisomerase"/>
    <property type="match status" value="1"/>
</dbReference>
<protein>
    <recommendedName>
        <fullName evidence="4">DNA topoisomerase (ATP-hydrolyzing)</fullName>
        <ecNumber evidence="4">5.6.2.2</ecNumber>
    </recommendedName>
</protein>
<dbReference type="InterPro" id="IPR001154">
    <property type="entry name" value="TopoII_euk"/>
</dbReference>
<dbReference type="Gene3D" id="3.30.1490.30">
    <property type="match status" value="1"/>
</dbReference>
<evidence type="ECO:0000256" key="7">
    <source>
        <dbReference type="ARBA" id="ARBA00022840"/>
    </source>
</evidence>
<evidence type="ECO:0000259" key="15">
    <source>
        <dbReference type="PROSITE" id="PS51392"/>
    </source>
</evidence>
<evidence type="ECO:0000256" key="12">
    <source>
        <dbReference type="SAM" id="Coils"/>
    </source>
</evidence>
<comment type="catalytic activity">
    <reaction evidence="1">
        <text>ATP-dependent breakage, passage and rejoining of double-stranded DNA.</text>
        <dbReference type="EC" id="5.6.2.2"/>
    </reaction>
</comment>
<accession>A0ABQ4WST7</accession>
<evidence type="ECO:0000256" key="1">
    <source>
        <dbReference type="ARBA" id="ARBA00000185"/>
    </source>
</evidence>
<gene>
    <name evidence="17" type="ORF">Tco_0629295</name>
</gene>
<dbReference type="InterPro" id="IPR031660">
    <property type="entry name" value="TOPRIM_C"/>
</dbReference>
<dbReference type="PRINTS" id="PR00418">
    <property type="entry name" value="TPI2FAMILY"/>
</dbReference>
<dbReference type="InterPro" id="IPR013758">
    <property type="entry name" value="Topo_IIA_A/C_ab"/>
</dbReference>
<organism evidence="17 18">
    <name type="scientific">Tanacetum coccineum</name>
    <dbReference type="NCBI Taxonomy" id="301880"/>
    <lineage>
        <taxon>Eukaryota</taxon>
        <taxon>Viridiplantae</taxon>
        <taxon>Streptophyta</taxon>
        <taxon>Embryophyta</taxon>
        <taxon>Tracheophyta</taxon>
        <taxon>Spermatophyta</taxon>
        <taxon>Magnoliopsida</taxon>
        <taxon>eudicotyledons</taxon>
        <taxon>Gunneridae</taxon>
        <taxon>Pentapetalae</taxon>
        <taxon>asterids</taxon>
        <taxon>campanulids</taxon>
        <taxon>Asterales</taxon>
        <taxon>Asteraceae</taxon>
        <taxon>Asteroideae</taxon>
        <taxon>Anthemideae</taxon>
        <taxon>Anthemidinae</taxon>
        <taxon>Tanacetum</taxon>
    </lineage>
</organism>
<reference evidence="17" key="1">
    <citation type="journal article" date="2022" name="Int. J. Mol. Sci.">
        <title>Draft Genome of Tanacetum Coccineum: Genomic Comparison of Closely Related Tanacetum-Family Plants.</title>
        <authorList>
            <person name="Yamashiro T."/>
            <person name="Shiraishi A."/>
            <person name="Nakayama K."/>
            <person name="Satake H."/>
        </authorList>
    </citation>
    <scope>NUCLEOTIDE SEQUENCE</scope>
</reference>
<dbReference type="PROSITE" id="PS50880">
    <property type="entry name" value="TOPRIM"/>
    <property type="match status" value="1"/>
</dbReference>
<dbReference type="InterPro" id="IPR006171">
    <property type="entry name" value="TOPRIM_dom"/>
</dbReference>
<feature type="coiled-coil region" evidence="12">
    <location>
        <begin position="1035"/>
        <end position="1062"/>
    </location>
</feature>
<comment type="similarity">
    <text evidence="3">Belongs to the type II topoisomerase family.</text>
</comment>
<evidence type="ECO:0000256" key="10">
    <source>
        <dbReference type="ARBA" id="ARBA00023235"/>
    </source>
</evidence>
<comment type="caution">
    <text evidence="17">The sequence shown here is derived from an EMBL/GenBank/DDBJ whole genome shotgun (WGS) entry which is preliminary data.</text>
</comment>
<dbReference type="InterPro" id="IPR013757">
    <property type="entry name" value="Topo_IIA_A_a_sf"/>
</dbReference>
<dbReference type="Gene3D" id="1.20.1440.180">
    <property type="entry name" value="KEN domain"/>
    <property type="match status" value="1"/>
</dbReference>
<dbReference type="Pfam" id="PF16898">
    <property type="entry name" value="TOPRIM_C"/>
    <property type="match status" value="1"/>
</dbReference>
<evidence type="ECO:0000256" key="3">
    <source>
        <dbReference type="ARBA" id="ARBA00011080"/>
    </source>
</evidence>
<feature type="domain" description="KEN" evidence="15">
    <location>
        <begin position="173"/>
        <end position="331"/>
    </location>
</feature>
<dbReference type="InterPro" id="IPR050634">
    <property type="entry name" value="DNA_Topoisomerase_II"/>
</dbReference>
<dbReference type="InterPro" id="IPR013760">
    <property type="entry name" value="Topo_IIA-like_dom_sf"/>
</dbReference>
<evidence type="ECO:0000256" key="6">
    <source>
        <dbReference type="ARBA" id="ARBA00022741"/>
    </source>
</evidence>
<comment type="cofactor">
    <cofactor evidence="2">
        <name>Mg(2+)</name>
        <dbReference type="ChEBI" id="CHEBI:18420"/>
    </cofactor>
</comment>
<dbReference type="SMART" id="SM00433">
    <property type="entry name" value="TOP2c"/>
    <property type="match status" value="1"/>
</dbReference>
<dbReference type="PANTHER" id="PTHR10169:SF38">
    <property type="entry name" value="DNA TOPOISOMERASE 2"/>
    <property type="match status" value="1"/>
</dbReference>
<dbReference type="SMART" id="SM00434">
    <property type="entry name" value="TOP4c"/>
    <property type="match status" value="1"/>
</dbReference>